<dbReference type="PANTHER" id="PTHR43685">
    <property type="entry name" value="GLYCOSYLTRANSFERASE"/>
    <property type="match status" value="1"/>
</dbReference>
<dbReference type="AlphaFoldDB" id="A0A7G1H314"/>
<accession>A0A7G1H314</accession>
<feature type="domain" description="Glycosyltransferase 2-like" evidence="1">
    <location>
        <begin position="15"/>
        <end position="143"/>
    </location>
</feature>
<dbReference type="InterPro" id="IPR001173">
    <property type="entry name" value="Glyco_trans_2-like"/>
</dbReference>
<dbReference type="EMBL" id="AP022873">
    <property type="protein sequence ID" value="BCB96336.1"/>
    <property type="molecule type" value="Genomic_DNA"/>
</dbReference>
<name>A0A7G1H314_9BACT</name>
<dbReference type="KEGG" id="dtp:JZK55_12580"/>
<evidence type="ECO:0000313" key="2">
    <source>
        <dbReference type="EMBL" id="BCB96336.1"/>
    </source>
</evidence>
<gene>
    <name evidence="2" type="ORF">JZK55_12580</name>
</gene>
<evidence type="ECO:0000313" key="3">
    <source>
        <dbReference type="Proteomes" id="UP000516360"/>
    </source>
</evidence>
<sequence>MKKIAFLTTIFPQNKDYLHTFIESLKQQTYKNFDIIVVNDNYEDFEEIKRLYDSDLNIIELKYSDTIAKNREYGINYCISNGYDIIIFGDSDDYFANNRVEKSIELLERYDIVVNDLSLFNDNGVYEENYISYRLNNLSLLDYSFIRNKNIFGFTNTALRLIDVKSVNIPEDLIAIDWYLFSILLLEGKSVIFTNDTVTYYRQHPQNTAGLGQINVQTYMKCIDVKKRHFLTLNRLFGGYESEISYLYGLSDFDIAKLLSDANRDKLLWWELI</sequence>
<organism evidence="2 3">
    <name type="scientific">Dissulfurispira thermophila</name>
    <dbReference type="NCBI Taxonomy" id="2715679"/>
    <lineage>
        <taxon>Bacteria</taxon>
        <taxon>Pseudomonadati</taxon>
        <taxon>Nitrospirota</taxon>
        <taxon>Thermodesulfovibrionia</taxon>
        <taxon>Thermodesulfovibrionales</taxon>
        <taxon>Dissulfurispiraceae</taxon>
        <taxon>Dissulfurispira</taxon>
    </lineage>
</organism>
<evidence type="ECO:0000259" key="1">
    <source>
        <dbReference type="Pfam" id="PF00535"/>
    </source>
</evidence>
<protein>
    <recommendedName>
        <fullName evidence="1">Glycosyltransferase 2-like domain-containing protein</fullName>
    </recommendedName>
</protein>
<dbReference type="Proteomes" id="UP000516360">
    <property type="component" value="Chromosome"/>
</dbReference>
<dbReference type="InterPro" id="IPR029044">
    <property type="entry name" value="Nucleotide-diphossugar_trans"/>
</dbReference>
<keyword evidence="3" id="KW-1185">Reference proteome</keyword>
<dbReference type="InterPro" id="IPR050834">
    <property type="entry name" value="Glycosyltransf_2"/>
</dbReference>
<dbReference type="PANTHER" id="PTHR43685:SF2">
    <property type="entry name" value="GLYCOSYLTRANSFERASE 2-LIKE DOMAIN-CONTAINING PROTEIN"/>
    <property type="match status" value="1"/>
</dbReference>
<dbReference type="RefSeq" id="WP_203471541.1">
    <property type="nucleotide sequence ID" value="NZ_AP022873.1"/>
</dbReference>
<reference evidence="2 3" key="1">
    <citation type="submission" date="2020-03" db="EMBL/GenBank/DDBJ databases">
        <title>Complete genome sequences of two sulfur-disproportionating bacterial strains T55J and Mzg5.</title>
        <authorList>
            <person name="Umezawa K."/>
            <person name="Kojima H."/>
            <person name="Kato Y."/>
            <person name="Fukui M."/>
        </authorList>
    </citation>
    <scope>NUCLEOTIDE SEQUENCE [LARGE SCALE GENOMIC DNA]</scope>
    <source>
        <strain evidence="2 3">T55J</strain>
    </source>
</reference>
<proteinExistence type="predicted"/>
<dbReference type="SUPFAM" id="SSF53448">
    <property type="entry name" value="Nucleotide-diphospho-sugar transferases"/>
    <property type="match status" value="1"/>
</dbReference>
<dbReference type="Gene3D" id="3.90.550.10">
    <property type="entry name" value="Spore Coat Polysaccharide Biosynthesis Protein SpsA, Chain A"/>
    <property type="match status" value="1"/>
</dbReference>
<dbReference type="Pfam" id="PF00535">
    <property type="entry name" value="Glycos_transf_2"/>
    <property type="match status" value="1"/>
</dbReference>